<dbReference type="Gene3D" id="3.40.190.290">
    <property type="match status" value="1"/>
</dbReference>
<dbReference type="Proteomes" id="UP001379533">
    <property type="component" value="Chromosome"/>
</dbReference>
<dbReference type="CDD" id="cd08422">
    <property type="entry name" value="PBP2_CrgA_like"/>
    <property type="match status" value="1"/>
</dbReference>
<evidence type="ECO:0000256" key="3">
    <source>
        <dbReference type="ARBA" id="ARBA00023125"/>
    </source>
</evidence>
<keyword evidence="2" id="KW-0805">Transcription regulation</keyword>
<evidence type="ECO:0000313" key="6">
    <source>
        <dbReference type="EMBL" id="WXA99216.1"/>
    </source>
</evidence>
<dbReference type="Pfam" id="PF00126">
    <property type="entry name" value="HTH_1"/>
    <property type="match status" value="1"/>
</dbReference>
<evidence type="ECO:0000256" key="4">
    <source>
        <dbReference type="ARBA" id="ARBA00023163"/>
    </source>
</evidence>
<keyword evidence="3" id="KW-0238">DNA-binding</keyword>
<keyword evidence="7" id="KW-1185">Reference proteome</keyword>
<evidence type="ECO:0000256" key="1">
    <source>
        <dbReference type="ARBA" id="ARBA00009437"/>
    </source>
</evidence>
<dbReference type="SUPFAM" id="SSF53850">
    <property type="entry name" value="Periplasmic binding protein-like II"/>
    <property type="match status" value="1"/>
</dbReference>
<organism evidence="6 7">
    <name type="scientific">Pendulispora brunnea</name>
    <dbReference type="NCBI Taxonomy" id="2905690"/>
    <lineage>
        <taxon>Bacteria</taxon>
        <taxon>Pseudomonadati</taxon>
        <taxon>Myxococcota</taxon>
        <taxon>Myxococcia</taxon>
        <taxon>Myxococcales</taxon>
        <taxon>Sorangiineae</taxon>
        <taxon>Pendulisporaceae</taxon>
        <taxon>Pendulispora</taxon>
    </lineage>
</organism>
<sequence>MSEIDVNDVAIFVRVIELSGFANVARERRVPTSTVSRAVSRLEQALGVRLVQRTTRNMMPTEEGRMFYEDVAPALTVVRNAARGLEGAGRSPRGRLRLSAPHDVGTTFLPPLVVEFAQRFPLVNVEVHLSSRMVNLVEEGFDLAVRAGPFSETSLVSRRVGDIEWDLYGSASYVEQNGTPRTLEDLDHHTCVLFRPRGGETEWRLHSRDGKEPETRKVRGRIGGDDFEFVRAAILAGGGIGLLPRITASGDVAAGKLVRVLPQYEVHSGVLHIVYPSARQVPAKVALFSDFVIDIFARLDLGDGIPDGHVNHHAPQAELLEGE</sequence>
<dbReference type="PROSITE" id="PS50931">
    <property type="entry name" value="HTH_LYSR"/>
    <property type="match status" value="1"/>
</dbReference>
<keyword evidence="4" id="KW-0804">Transcription</keyword>
<accession>A0ABZ2KSD4</accession>
<dbReference type="InterPro" id="IPR036390">
    <property type="entry name" value="WH_DNA-bd_sf"/>
</dbReference>
<dbReference type="SUPFAM" id="SSF46785">
    <property type="entry name" value="Winged helix' DNA-binding domain"/>
    <property type="match status" value="1"/>
</dbReference>
<feature type="domain" description="HTH lysR-type" evidence="5">
    <location>
        <begin position="4"/>
        <end position="61"/>
    </location>
</feature>
<comment type="similarity">
    <text evidence="1">Belongs to the LysR transcriptional regulatory family.</text>
</comment>
<reference evidence="6 7" key="1">
    <citation type="submission" date="2021-12" db="EMBL/GenBank/DDBJ databases">
        <title>Discovery of the Pendulisporaceae a myxobacterial family with distinct sporulation behavior and unique specialized metabolism.</title>
        <authorList>
            <person name="Garcia R."/>
            <person name="Popoff A."/>
            <person name="Bader C.D."/>
            <person name="Loehr J."/>
            <person name="Walesch S."/>
            <person name="Walt C."/>
            <person name="Boldt J."/>
            <person name="Bunk B."/>
            <person name="Haeckl F.J.F.P.J."/>
            <person name="Gunesch A.P."/>
            <person name="Birkelbach J."/>
            <person name="Nuebel U."/>
            <person name="Pietschmann T."/>
            <person name="Bach T."/>
            <person name="Mueller R."/>
        </authorList>
    </citation>
    <scope>NUCLEOTIDE SEQUENCE [LARGE SCALE GENOMIC DNA]</scope>
    <source>
        <strain evidence="6 7">MSr12523</strain>
    </source>
</reference>
<dbReference type="InterPro" id="IPR005119">
    <property type="entry name" value="LysR_subst-bd"/>
</dbReference>
<name>A0ABZ2KSD4_9BACT</name>
<dbReference type="InterPro" id="IPR036388">
    <property type="entry name" value="WH-like_DNA-bd_sf"/>
</dbReference>
<evidence type="ECO:0000259" key="5">
    <source>
        <dbReference type="PROSITE" id="PS50931"/>
    </source>
</evidence>
<dbReference type="PANTHER" id="PTHR30537">
    <property type="entry name" value="HTH-TYPE TRANSCRIPTIONAL REGULATOR"/>
    <property type="match status" value="1"/>
</dbReference>
<dbReference type="EMBL" id="CP089982">
    <property type="protein sequence ID" value="WXA99216.1"/>
    <property type="molecule type" value="Genomic_DNA"/>
</dbReference>
<gene>
    <name evidence="6" type="ORF">LZC95_20630</name>
</gene>
<protein>
    <submittedName>
        <fullName evidence="6">LysR family transcriptional regulator</fullName>
    </submittedName>
</protein>
<dbReference type="RefSeq" id="WP_394849849.1">
    <property type="nucleotide sequence ID" value="NZ_CP089982.1"/>
</dbReference>
<dbReference type="Gene3D" id="1.10.10.10">
    <property type="entry name" value="Winged helix-like DNA-binding domain superfamily/Winged helix DNA-binding domain"/>
    <property type="match status" value="1"/>
</dbReference>
<proteinExistence type="inferred from homology"/>
<dbReference type="PANTHER" id="PTHR30537:SF5">
    <property type="entry name" value="HTH-TYPE TRANSCRIPTIONAL ACTIVATOR TTDR-RELATED"/>
    <property type="match status" value="1"/>
</dbReference>
<evidence type="ECO:0000313" key="7">
    <source>
        <dbReference type="Proteomes" id="UP001379533"/>
    </source>
</evidence>
<evidence type="ECO:0000256" key="2">
    <source>
        <dbReference type="ARBA" id="ARBA00023015"/>
    </source>
</evidence>
<dbReference type="InterPro" id="IPR000847">
    <property type="entry name" value="LysR_HTH_N"/>
</dbReference>
<dbReference type="Pfam" id="PF03466">
    <property type="entry name" value="LysR_substrate"/>
    <property type="match status" value="1"/>
</dbReference>
<dbReference type="InterPro" id="IPR058163">
    <property type="entry name" value="LysR-type_TF_proteobact-type"/>
</dbReference>